<accession>A0A2T2P784</accession>
<proteinExistence type="predicted"/>
<evidence type="ECO:0000313" key="2">
    <source>
        <dbReference type="Proteomes" id="UP000240883"/>
    </source>
</evidence>
<dbReference type="AlphaFoldDB" id="A0A2T2P784"/>
<sequence length="290" mass="34333">MREPKYILSGESGIRTQRKWWNRNGRHFPIMKLPLEMRNIIYQHVLGGNMYPDTSSTGAVRFSGEFAKTSDHKAGSRAWRPDGKIFLVSKQVRQEAWKAAWEGTWKHFITSGNFEAVVQSSNPPSGFNWLTHIQLNLEQNEWFRLFGIAIDPFLHAIDAPRALLLGSIPTLKALEMYFPDPHSLPALVNSWKEYIWDNEHQDWFKNDLKYKGMRDVPCYNVITDWIILFGFPFIKHIPNVLLRGFIKPRMRMKWSRILDVEYRERKYDYRSHGFDYEQTIRSLEHWPVFA</sequence>
<dbReference type="EMBL" id="KZ678129">
    <property type="protein sequence ID" value="PSN73386.1"/>
    <property type="molecule type" value="Genomic_DNA"/>
</dbReference>
<protein>
    <submittedName>
        <fullName evidence="1">Uncharacterized protein</fullName>
    </submittedName>
</protein>
<reference evidence="1 2" key="1">
    <citation type="journal article" date="2018" name="Front. Microbiol.">
        <title>Genome-Wide Analysis of Corynespora cassiicola Leaf Fall Disease Putative Effectors.</title>
        <authorList>
            <person name="Lopez D."/>
            <person name="Ribeiro S."/>
            <person name="Label P."/>
            <person name="Fumanal B."/>
            <person name="Venisse J.S."/>
            <person name="Kohler A."/>
            <person name="de Oliveira R.R."/>
            <person name="Labutti K."/>
            <person name="Lipzen A."/>
            <person name="Lail K."/>
            <person name="Bauer D."/>
            <person name="Ohm R.A."/>
            <person name="Barry K.W."/>
            <person name="Spatafora J."/>
            <person name="Grigoriev I.V."/>
            <person name="Martin F.M."/>
            <person name="Pujade-Renaud V."/>
        </authorList>
    </citation>
    <scope>NUCLEOTIDE SEQUENCE [LARGE SCALE GENOMIC DNA]</scope>
    <source>
        <strain evidence="1 2">Philippines</strain>
    </source>
</reference>
<gene>
    <name evidence="1" type="ORF">BS50DRAFT_185978</name>
</gene>
<dbReference type="Proteomes" id="UP000240883">
    <property type="component" value="Unassembled WGS sequence"/>
</dbReference>
<name>A0A2T2P784_CORCC</name>
<dbReference type="STRING" id="1448308.A0A2T2P784"/>
<dbReference type="OrthoDB" id="5335493at2759"/>
<organism evidence="1 2">
    <name type="scientific">Corynespora cassiicola Philippines</name>
    <dbReference type="NCBI Taxonomy" id="1448308"/>
    <lineage>
        <taxon>Eukaryota</taxon>
        <taxon>Fungi</taxon>
        <taxon>Dikarya</taxon>
        <taxon>Ascomycota</taxon>
        <taxon>Pezizomycotina</taxon>
        <taxon>Dothideomycetes</taxon>
        <taxon>Pleosporomycetidae</taxon>
        <taxon>Pleosporales</taxon>
        <taxon>Corynesporascaceae</taxon>
        <taxon>Corynespora</taxon>
    </lineage>
</organism>
<dbReference type="PANTHER" id="PTHR38790:SF9">
    <property type="entry name" value="F-BOX DOMAIN-CONTAINING PROTEIN"/>
    <property type="match status" value="1"/>
</dbReference>
<evidence type="ECO:0000313" key="1">
    <source>
        <dbReference type="EMBL" id="PSN73386.1"/>
    </source>
</evidence>
<dbReference type="PANTHER" id="PTHR38790">
    <property type="entry name" value="2EXR DOMAIN-CONTAINING PROTEIN-RELATED"/>
    <property type="match status" value="1"/>
</dbReference>
<keyword evidence="2" id="KW-1185">Reference proteome</keyword>